<dbReference type="Proteomes" id="UP001055013">
    <property type="component" value="Unassembled WGS sequence"/>
</dbReference>
<proteinExistence type="predicted"/>
<evidence type="ECO:0000313" key="2">
    <source>
        <dbReference type="Proteomes" id="UP001055013"/>
    </source>
</evidence>
<comment type="caution">
    <text evidence="1">The sequence shown here is derived from an EMBL/GenBank/DDBJ whole genome shotgun (WGS) entry which is preliminary data.</text>
</comment>
<sequence>MSAEIELSDDQVVELAEMFRLMGDPSRLKIIAACLGAPMCVSDIAAKYGMSQPLVSHHLRLLRAARVLRSERRGKQIFYEAADHHVKRVIGNMVEHVCEQPSPESADVDDATRQE</sequence>
<keyword evidence="2" id="KW-1185">Reference proteome</keyword>
<gene>
    <name evidence="1" type="ORF">CBA19CS22_16195</name>
</gene>
<dbReference type="EMBL" id="BPUR01000008">
    <property type="protein sequence ID" value="GJH18103.1"/>
    <property type="molecule type" value="Genomic_DNA"/>
</dbReference>
<reference evidence="1" key="1">
    <citation type="submission" date="2021-09" db="EMBL/GenBank/DDBJ databases">
        <title>Isolation and characterization of 3-chlorobenzoate degrading bacteria from soils in Shizuoka.</title>
        <authorList>
            <person name="Ifat A."/>
            <person name="Ogawa N."/>
            <person name="Kimbara K."/>
            <person name="Moriuchi R."/>
            <person name="Dohra H."/>
            <person name="Shintani M."/>
        </authorList>
    </citation>
    <scope>NUCLEOTIDE SEQUENCE</scope>
    <source>
        <strain evidence="1">19CS2-2</strain>
    </source>
</reference>
<organism evidence="1 2">
    <name type="scientific">Caballeronia novacaledonica</name>
    <dbReference type="NCBI Taxonomy" id="1544861"/>
    <lineage>
        <taxon>Bacteria</taxon>
        <taxon>Pseudomonadati</taxon>
        <taxon>Pseudomonadota</taxon>
        <taxon>Betaproteobacteria</taxon>
        <taxon>Burkholderiales</taxon>
        <taxon>Burkholderiaceae</taxon>
        <taxon>Caballeronia</taxon>
    </lineage>
</organism>
<name>A0ACB5QSY8_9BURK</name>
<protein>
    <submittedName>
        <fullName evidence="1">Winged helix-turn-helix transcriptional regulator</fullName>
    </submittedName>
</protein>
<accession>A0ACB5QSY8</accession>
<evidence type="ECO:0000313" key="1">
    <source>
        <dbReference type="EMBL" id="GJH18103.1"/>
    </source>
</evidence>